<name>A0A5D2S2Z9_GOSMU</name>
<reference evidence="1 2" key="1">
    <citation type="submission" date="2019-07" db="EMBL/GenBank/DDBJ databases">
        <title>WGS assembly of Gossypium mustelinum.</title>
        <authorList>
            <person name="Chen Z.J."/>
            <person name="Sreedasyam A."/>
            <person name="Ando A."/>
            <person name="Song Q."/>
            <person name="De L."/>
            <person name="Hulse-Kemp A."/>
            <person name="Ding M."/>
            <person name="Ye W."/>
            <person name="Kirkbride R."/>
            <person name="Jenkins J."/>
            <person name="Plott C."/>
            <person name="Lovell J."/>
            <person name="Lin Y.-M."/>
            <person name="Vaughn R."/>
            <person name="Liu B."/>
            <person name="Li W."/>
            <person name="Simpson S."/>
            <person name="Scheffler B."/>
            <person name="Saski C."/>
            <person name="Grover C."/>
            <person name="Hu G."/>
            <person name="Conover J."/>
            <person name="Carlson J."/>
            <person name="Shu S."/>
            <person name="Boston L."/>
            <person name="Williams M."/>
            <person name="Peterson D."/>
            <person name="Mcgee K."/>
            <person name="Jones D."/>
            <person name="Wendel J."/>
            <person name="Stelly D."/>
            <person name="Grimwood J."/>
            <person name="Schmutz J."/>
        </authorList>
    </citation>
    <scope>NUCLEOTIDE SEQUENCE [LARGE SCALE GENOMIC DNA]</scope>
    <source>
        <strain evidence="1">1408120.09</strain>
    </source>
</reference>
<accession>A0A5D2S2Z9</accession>
<dbReference type="AlphaFoldDB" id="A0A5D2S2Z9"/>
<dbReference type="Proteomes" id="UP000323597">
    <property type="component" value="Chromosome D13"/>
</dbReference>
<gene>
    <name evidence="1" type="ORF">E1A91_D13G122200v1</name>
</gene>
<dbReference type="EMBL" id="CM017661">
    <property type="protein sequence ID" value="TYI46690.1"/>
    <property type="molecule type" value="Genomic_DNA"/>
</dbReference>
<sequence>MKTPLLFVILLPPGKLDSKRLALALKKIHWHGSSKLMKEL</sequence>
<proteinExistence type="predicted"/>
<protein>
    <submittedName>
        <fullName evidence="1">Uncharacterized protein</fullName>
    </submittedName>
</protein>
<evidence type="ECO:0000313" key="1">
    <source>
        <dbReference type="EMBL" id="TYI46690.1"/>
    </source>
</evidence>
<evidence type="ECO:0000313" key="2">
    <source>
        <dbReference type="Proteomes" id="UP000323597"/>
    </source>
</evidence>
<organism evidence="1 2">
    <name type="scientific">Gossypium mustelinum</name>
    <name type="common">Cotton</name>
    <name type="synonym">Gossypium caicoense</name>
    <dbReference type="NCBI Taxonomy" id="34275"/>
    <lineage>
        <taxon>Eukaryota</taxon>
        <taxon>Viridiplantae</taxon>
        <taxon>Streptophyta</taxon>
        <taxon>Embryophyta</taxon>
        <taxon>Tracheophyta</taxon>
        <taxon>Spermatophyta</taxon>
        <taxon>Magnoliopsida</taxon>
        <taxon>eudicotyledons</taxon>
        <taxon>Gunneridae</taxon>
        <taxon>Pentapetalae</taxon>
        <taxon>rosids</taxon>
        <taxon>malvids</taxon>
        <taxon>Malvales</taxon>
        <taxon>Malvaceae</taxon>
        <taxon>Malvoideae</taxon>
        <taxon>Gossypium</taxon>
    </lineage>
</organism>
<keyword evidence="2" id="KW-1185">Reference proteome</keyword>